<dbReference type="GO" id="GO:0005737">
    <property type="term" value="C:cytoplasm"/>
    <property type="evidence" value="ECO:0007669"/>
    <property type="project" value="UniProtKB-SubCell"/>
</dbReference>
<evidence type="ECO:0000256" key="5">
    <source>
        <dbReference type="ARBA" id="ARBA00022618"/>
    </source>
</evidence>
<dbReference type="InterPro" id="IPR008880">
    <property type="entry name" value="Trigger_fac_C"/>
</dbReference>
<evidence type="ECO:0000256" key="12">
    <source>
        <dbReference type="HAMAP-Rule" id="MF_00303"/>
    </source>
</evidence>
<dbReference type="GO" id="GO:0015031">
    <property type="term" value="P:protein transport"/>
    <property type="evidence" value="ECO:0007669"/>
    <property type="project" value="UniProtKB-UniRule"/>
</dbReference>
<dbReference type="STRING" id="1189325.SAMN04488119_102383"/>
<keyword evidence="8 12" id="KW-0413">Isomerase</keyword>
<comment type="domain">
    <text evidence="12">Consists of 3 domains; the N-terminus binds the ribosome, the middle domain has PPIase activity, while the C-terminus has intrinsic chaperone activity on its own.</text>
</comment>
<dbReference type="Gene3D" id="3.30.70.1050">
    <property type="entry name" value="Trigger factor ribosome-binding domain"/>
    <property type="match status" value="1"/>
</dbReference>
<dbReference type="Pfam" id="PF05697">
    <property type="entry name" value="Trigger_N"/>
    <property type="match status" value="1"/>
</dbReference>
<proteinExistence type="inferred from homology"/>
<evidence type="ECO:0000313" key="17">
    <source>
        <dbReference type="Proteomes" id="UP000184066"/>
    </source>
</evidence>
<dbReference type="GO" id="GO:0044183">
    <property type="term" value="F:protein folding chaperone"/>
    <property type="evidence" value="ECO:0007669"/>
    <property type="project" value="TreeGrafter"/>
</dbReference>
<dbReference type="GO" id="GO:0003755">
    <property type="term" value="F:peptidyl-prolyl cis-trans isomerase activity"/>
    <property type="evidence" value="ECO:0007669"/>
    <property type="project" value="UniProtKB-UniRule"/>
</dbReference>
<dbReference type="EC" id="5.2.1.8" evidence="3 12"/>
<evidence type="ECO:0000256" key="1">
    <source>
        <dbReference type="ARBA" id="ARBA00000971"/>
    </source>
</evidence>
<dbReference type="PROSITE" id="PS50059">
    <property type="entry name" value="FKBP_PPIASE"/>
    <property type="match status" value="1"/>
</dbReference>
<dbReference type="PANTHER" id="PTHR30560">
    <property type="entry name" value="TRIGGER FACTOR CHAPERONE AND PEPTIDYL-PROLYL CIS/TRANS ISOMERASE"/>
    <property type="match status" value="1"/>
</dbReference>
<evidence type="ECO:0000256" key="10">
    <source>
        <dbReference type="ARBA" id="ARBA00024849"/>
    </source>
</evidence>
<comment type="similarity">
    <text evidence="2 12 14">Belongs to the FKBP-type PPIase family. Tig subfamily.</text>
</comment>
<dbReference type="SUPFAM" id="SSF54534">
    <property type="entry name" value="FKBP-like"/>
    <property type="match status" value="1"/>
</dbReference>
<comment type="function">
    <text evidence="10 12">Involved in protein export. Acts as a chaperone by maintaining the newly synthesized protein in an open conformation. Functions as a peptidyl-prolyl cis-trans isomerase.</text>
</comment>
<dbReference type="PIRSF" id="PIRSF003095">
    <property type="entry name" value="Trigger_factor"/>
    <property type="match status" value="1"/>
</dbReference>
<dbReference type="RefSeq" id="WP_072745737.1">
    <property type="nucleotide sequence ID" value="NZ_FOHL01000002.1"/>
</dbReference>
<dbReference type="SUPFAM" id="SSF102735">
    <property type="entry name" value="Trigger factor ribosome-binding domain"/>
    <property type="match status" value="1"/>
</dbReference>
<evidence type="ECO:0000256" key="7">
    <source>
        <dbReference type="ARBA" id="ARBA00023186"/>
    </source>
</evidence>
<dbReference type="Gene3D" id="1.10.3120.10">
    <property type="entry name" value="Trigger factor, C-terminal domain"/>
    <property type="match status" value="1"/>
</dbReference>
<dbReference type="SUPFAM" id="SSF109998">
    <property type="entry name" value="Triger factor/SurA peptide-binding domain-like"/>
    <property type="match status" value="1"/>
</dbReference>
<dbReference type="InterPro" id="IPR027304">
    <property type="entry name" value="Trigger_fact/SurA_dom_sf"/>
</dbReference>
<dbReference type="HAMAP" id="MF_00303">
    <property type="entry name" value="Trigger_factor_Tig"/>
    <property type="match status" value="1"/>
</dbReference>
<dbReference type="Pfam" id="PF05698">
    <property type="entry name" value="Trigger_C"/>
    <property type="match status" value="1"/>
</dbReference>
<evidence type="ECO:0000256" key="11">
    <source>
        <dbReference type="ARBA" id="ARBA00029986"/>
    </source>
</evidence>
<evidence type="ECO:0000313" key="16">
    <source>
        <dbReference type="EMBL" id="SHN49705.1"/>
    </source>
</evidence>
<evidence type="ECO:0000256" key="14">
    <source>
        <dbReference type="RuleBase" id="RU003914"/>
    </source>
</evidence>
<dbReference type="PANTHER" id="PTHR30560:SF3">
    <property type="entry name" value="TRIGGER FACTOR-LIKE PROTEIN TIG, CHLOROPLASTIC"/>
    <property type="match status" value="1"/>
</dbReference>
<evidence type="ECO:0000259" key="15">
    <source>
        <dbReference type="PROSITE" id="PS50059"/>
    </source>
</evidence>
<dbReference type="OrthoDB" id="9767721at2"/>
<dbReference type="GO" id="GO:0043022">
    <property type="term" value="F:ribosome binding"/>
    <property type="evidence" value="ECO:0007669"/>
    <property type="project" value="TreeGrafter"/>
</dbReference>
<keyword evidence="17" id="KW-1185">Reference proteome</keyword>
<evidence type="ECO:0000256" key="9">
    <source>
        <dbReference type="ARBA" id="ARBA00023306"/>
    </source>
</evidence>
<keyword evidence="6 12" id="KW-0697">Rotamase</keyword>
<name>A0A1M7RTT6_9RHOB</name>
<dbReference type="InterPro" id="IPR001179">
    <property type="entry name" value="PPIase_FKBP_dom"/>
</dbReference>
<comment type="subcellular location">
    <subcellularLocation>
        <location evidence="12">Cytoplasm</location>
    </subcellularLocation>
    <text evidence="12">About half TF is bound to the ribosome near the polypeptide exit tunnel while the other half is free in the cytoplasm.</text>
</comment>
<evidence type="ECO:0000256" key="2">
    <source>
        <dbReference type="ARBA" id="ARBA00005464"/>
    </source>
</evidence>
<keyword evidence="12" id="KW-0963">Cytoplasm</keyword>
<evidence type="ECO:0000256" key="4">
    <source>
        <dbReference type="ARBA" id="ARBA00016902"/>
    </source>
</evidence>
<dbReference type="Pfam" id="PF00254">
    <property type="entry name" value="FKBP_C"/>
    <property type="match status" value="1"/>
</dbReference>
<dbReference type="InterPro" id="IPR036611">
    <property type="entry name" value="Trigger_fac_ribosome-bd_sf"/>
</dbReference>
<dbReference type="GO" id="GO:0051301">
    <property type="term" value="P:cell division"/>
    <property type="evidence" value="ECO:0007669"/>
    <property type="project" value="UniProtKB-KW"/>
</dbReference>
<feature type="domain" description="PPIase FKBP-type" evidence="15">
    <location>
        <begin position="165"/>
        <end position="247"/>
    </location>
</feature>
<evidence type="ECO:0000256" key="13">
    <source>
        <dbReference type="PROSITE-ProRule" id="PRU00277"/>
    </source>
</evidence>
<dbReference type="GO" id="GO:0043335">
    <property type="term" value="P:protein unfolding"/>
    <property type="evidence" value="ECO:0007669"/>
    <property type="project" value="TreeGrafter"/>
</dbReference>
<dbReference type="InterPro" id="IPR008881">
    <property type="entry name" value="Trigger_fac_ribosome-bd_bac"/>
</dbReference>
<keyword evidence="9 12" id="KW-0131">Cell cycle</keyword>
<protein>
    <recommendedName>
        <fullName evidence="4 12">Trigger factor</fullName>
        <shortName evidence="12">TF</shortName>
        <ecNumber evidence="3 12">5.2.1.8</ecNumber>
    </recommendedName>
    <alternativeName>
        <fullName evidence="11 12">PPIase</fullName>
    </alternativeName>
</protein>
<evidence type="ECO:0000256" key="3">
    <source>
        <dbReference type="ARBA" id="ARBA00013194"/>
    </source>
</evidence>
<evidence type="ECO:0000256" key="8">
    <source>
        <dbReference type="ARBA" id="ARBA00023235"/>
    </source>
</evidence>
<dbReference type="FunFam" id="3.10.50.40:FF:000001">
    <property type="entry name" value="Trigger factor"/>
    <property type="match status" value="1"/>
</dbReference>
<dbReference type="Proteomes" id="UP000184066">
    <property type="component" value="Unassembled WGS sequence"/>
</dbReference>
<accession>A0A1M7RTT6</accession>
<dbReference type="Gene3D" id="3.10.50.40">
    <property type="match status" value="1"/>
</dbReference>
<evidence type="ECO:0000256" key="6">
    <source>
        <dbReference type="ARBA" id="ARBA00023110"/>
    </source>
</evidence>
<reference evidence="16 17" key="1">
    <citation type="submission" date="2016-12" db="EMBL/GenBank/DDBJ databases">
        <authorList>
            <person name="Song W.-J."/>
            <person name="Kurnit D.M."/>
        </authorList>
    </citation>
    <scope>NUCLEOTIDE SEQUENCE [LARGE SCALE GENOMIC DNA]</scope>
    <source>
        <strain evidence="16 17">CGMCC 1.10808</strain>
    </source>
</reference>
<sequence>MQDTETQSNGLKREHAMTVPAADLAAKMNEKLEAARETVQLKGFRKGKTPLPLLKKMFGKSLMGEVVQEAVDAAVRAHFEKTGDRPAIQPDIRITNENFDEGDDLNLSLTYEVLPEIPETDFSVIKLERLVVEVEDSAVDEALANLAENVKDFAPREEGEAAQNGDQVVIDFVGKLDGEPFEGGAAEDYPLVLGSGAFIPGFEEQIVGAKAGDEIEVKVAFPENYGAENLAGKDAVFEVKVKEVRAPQAAAIDDELAKKFGVEDLETLKSQLRERLGEEFKGAARALLKRKLLDALDEMVKFDLPPTLVEQEAQQIAHQLWHEEHPEVQGHDHPEIEVTDEHRKLAERRVRLGLLLAELGRRNEIEVTEQELNQAIFNQARQYPGQEKAFFDFVRQNPQALQQIRAPLFEDKVVDYVLELTQIEDKTVTKDELQKALEALEQD</sequence>
<keyword evidence="5 12" id="KW-0132">Cell division</keyword>
<dbReference type="InterPro" id="IPR046357">
    <property type="entry name" value="PPIase_dom_sf"/>
</dbReference>
<keyword evidence="7 12" id="KW-0143">Chaperone</keyword>
<dbReference type="InterPro" id="IPR037041">
    <property type="entry name" value="Trigger_fac_C_sf"/>
</dbReference>
<comment type="catalytic activity">
    <reaction evidence="1 12 13">
        <text>[protein]-peptidylproline (omega=180) = [protein]-peptidylproline (omega=0)</text>
        <dbReference type="Rhea" id="RHEA:16237"/>
        <dbReference type="Rhea" id="RHEA-COMP:10747"/>
        <dbReference type="Rhea" id="RHEA-COMP:10748"/>
        <dbReference type="ChEBI" id="CHEBI:83833"/>
        <dbReference type="ChEBI" id="CHEBI:83834"/>
        <dbReference type="EC" id="5.2.1.8"/>
    </reaction>
</comment>
<gene>
    <name evidence="12" type="primary">tig</name>
    <name evidence="16" type="ORF">SAMN05216200_101135</name>
</gene>
<organism evidence="16 17">
    <name type="scientific">Oceanicella actignis</name>
    <dbReference type="NCBI Taxonomy" id="1189325"/>
    <lineage>
        <taxon>Bacteria</taxon>
        <taxon>Pseudomonadati</taxon>
        <taxon>Pseudomonadota</taxon>
        <taxon>Alphaproteobacteria</taxon>
        <taxon>Rhodobacterales</taxon>
        <taxon>Paracoccaceae</taxon>
        <taxon>Oceanicella</taxon>
    </lineage>
</organism>
<dbReference type="NCBIfam" id="TIGR00115">
    <property type="entry name" value="tig"/>
    <property type="match status" value="1"/>
</dbReference>
<dbReference type="AlphaFoldDB" id="A0A1M7RTT6"/>
<dbReference type="InterPro" id="IPR005215">
    <property type="entry name" value="Trig_fac"/>
</dbReference>
<dbReference type="GO" id="GO:0051083">
    <property type="term" value="P:'de novo' cotranslational protein folding"/>
    <property type="evidence" value="ECO:0007669"/>
    <property type="project" value="TreeGrafter"/>
</dbReference>
<dbReference type="EMBL" id="FRDL01000001">
    <property type="protein sequence ID" value="SHN49705.1"/>
    <property type="molecule type" value="Genomic_DNA"/>
</dbReference>